<dbReference type="Pfam" id="PF13454">
    <property type="entry name" value="NAD_binding_9"/>
    <property type="match status" value="1"/>
</dbReference>
<dbReference type="EMBL" id="JAXAVV010000017">
    <property type="protein sequence ID" value="MDX8053701.1"/>
    <property type="molecule type" value="Genomic_DNA"/>
</dbReference>
<dbReference type="RefSeq" id="WP_319987508.1">
    <property type="nucleotide sequence ID" value="NZ_JAXAVV010000017.1"/>
</dbReference>
<feature type="domain" description="FAD-dependent urate hydroxylase HpyO/Asp monooxygenase CreE-like FAD/NAD(P)-binding" evidence="1">
    <location>
        <begin position="23"/>
        <end position="199"/>
    </location>
</feature>
<sequence length="644" mass="70439">MSIHLTQLTVAPLGVRETVEIGLVGVGPRGLSVLERLCANAGQTPDRSVKIHLVDPHLGSGGRVWRADQSRHLLMNTVASQVTMFVDESVDCAGPVVAGPSLHQWARVVALFLPGLPVWVREEALGLGPDTYPTRAFYGHYLRWVLDHVIKSAPANVSVVCHTDQAVDLVDDKGGLQTVMLESGDHLAGLHAVILALGHLGVVSTSAEKSLAGYARREGLHYVEPGNPADADLDAIAAGEPVILRGMGLNFFDHLAMLTAGRGGVFVREDHGLRYEPSGLEPVLIAGSRRGIPYHARGENQKGPFGRHMPLFLTDERIASMRASGQLDFLTDIWPWVDREVRSVYYAALVTERGDDAAKFVQEFVSTEDEEGLLHRYGFDEDSRWDWGAIAFPDRGIEFTGPDDHRAWMLSYLRQDVREARRGNVSGPLKAALDVLRDLRNEVRLLVDHGGLTGDSYRDQLDGWYTPLNAFLSIGPPVHRIEEAIALIEAGVLTVLGRDMVVECGDDGLGFRTYSPRVPDAVYRARALVEARLPEIDARRTTDPLLSRLFMRKACSLNRIPNRDGGHYETGGIAVASRPYALLDGARRPHPRRFAFGVPTETVHWATAAGVRPGVNSVILGDADALARQSLSLAEQMITEPVTA</sequence>
<accession>A0ABU4U0Z9</accession>
<dbReference type="PANTHER" id="PTHR40254">
    <property type="entry name" value="BLR0577 PROTEIN"/>
    <property type="match status" value="1"/>
</dbReference>
<gene>
    <name evidence="2" type="ORF">SK571_30385</name>
</gene>
<dbReference type="PANTHER" id="PTHR40254:SF1">
    <property type="entry name" value="BLR0577 PROTEIN"/>
    <property type="match status" value="1"/>
</dbReference>
<evidence type="ECO:0000313" key="2">
    <source>
        <dbReference type="EMBL" id="MDX8053701.1"/>
    </source>
</evidence>
<dbReference type="Proteomes" id="UP001271792">
    <property type="component" value="Unassembled WGS sequence"/>
</dbReference>
<dbReference type="InterPro" id="IPR052189">
    <property type="entry name" value="L-asp_N-monooxygenase_NS-form"/>
</dbReference>
<keyword evidence="3" id="KW-1185">Reference proteome</keyword>
<reference evidence="2 3" key="1">
    <citation type="submission" date="2023-11" db="EMBL/GenBank/DDBJ databases">
        <title>Lentzea sokolovensis, sp. nov., Lentzea kristufkii, sp. nov., and Lentzea miocenensis, sp. nov., rare actinobacteria from Sokolov Coal Basin, Miocene lacustrine sediment, Czech Republic.</title>
        <authorList>
            <person name="Lara A."/>
            <person name="Kotroba L."/>
            <person name="Nouioui I."/>
            <person name="Neumann-Schaal M."/>
            <person name="Mast Y."/>
            <person name="Chronakova A."/>
        </authorList>
    </citation>
    <scope>NUCLEOTIDE SEQUENCE [LARGE SCALE GENOMIC DNA]</scope>
    <source>
        <strain evidence="2 3">BCCO 10_0798</strain>
    </source>
</reference>
<comment type="caution">
    <text evidence="2">The sequence shown here is derived from an EMBL/GenBank/DDBJ whole genome shotgun (WGS) entry which is preliminary data.</text>
</comment>
<evidence type="ECO:0000259" key="1">
    <source>
        <dbReference type="Pfam" id="PF13454"/>
    </source>
</evidence>
<proteinExistence type="predicted"/>
<name>A0ABU4U0Z9_9PSEU</name>
<evidence type="ECO:0000313" key="3">
    <source>
        <dbReference type="Proteomes" id="UP001271792"/>
    </source>
</evidence>
<organism evidence="2 3">
    <name type="scientific">Lentzea kristufekii</name>
    <dbReference type="NCBI Taxonomy" id="3095430"/>
    <lineage>
        <taxon>Bacteria</taxon>
        <taxon>Bacillati</taxon>
        <taxon>Actinomycetota</taxon>
        <taxon>Actinomycetes</taxon>
        <taxon>Pseudonocardiales</taxon>
        <taxon>Pseudonocardiaceae</taxon>
        <taxon>Lentzea</taxon>
    </lineage>
</organism>
<dbReference type="InterPro" id="IPR038732">
    <property type="entry name" value="HpyO/CreE_NAD-binding"/>
</dbReference>
<protein>
    <submittedName>
        <fullName evidence="2">FAD/NAD(P)-binding protein</fullName>
    </submittedName>
</protein>
<reference evidence="2 3" key="2">
    <citation type="submission" date="2023-11" db="EMBL/GenBank/DDBJ databases">
        <authorList>
            <person name="Lara A.C."/>
            <person name="Chronakova A."/>
        </authorList>
    </citation>
    <scope>NUCLEOTIDE SEQUENCE [LARGE SCALE GENOMIC DNA]</scope>
    <source>
        <strain evidence="2 3">BCCO 10_0798</strain>
    </source>
</reference>